<reference evidence="2 3" key="1">
    <citation type="submission" date="2019-05" db="EMBL/GenBank/DDBJ databases">
        <title>Emergence of the Ug99 lineage of the wheat stem rust pathogen through somatic hybridization.</title>
        <authorList>
            <person name="Li F."/>
            <person name="Upadhyaya N.M."/>
            <person name="Sperschneider J."/>
            <person name="Matny O."/>
            <person name="Nguyen-Phuc H."/>
            <person name="Mago R."/>
            <person name="Raley C."/>
            <person name="Miller M.E."/>
            <person name="Silverstein K.A.T."/>
            <person name="Henningsen E."/>
            <person name="Hirsch C.D."/>
            <person name="Visser B."/>
            <person name="Pretorius Z.A."/>
            <person name="Steffenson B.J."/>
            <person name="Schwessinger B."/>
            <person name="Dodds P.N."/>
            <person name="Figueroa M."/>
        </authorList>
    </citation>
    <scope>NUCLEOTIDE SEQUENCE [LARGE SCALE GENOMIC DNA]</scope>
    <source>
        <strain evidence="2 3">Ug99</strain>
    </source>
</reference>
<feature type="region of interest" description="Disordered" evidence="1">
    <location>
        <begin position="1"/>
        <end position="43"/>
    </location>
</feature>
<proteinExistence type="predicted"/>
<evidence type="ECO:0000256" key="1">
    <source>
        <dbReference type="SAM" id="MobiDB-lite"/>
    </source>
</evidence>
<name>A0A5B0RZW8_PUCGR</name>
<gene>
    <name evidence="2" type="ORF">PGTUg99_031121</name>
</gene>
<feature type="compositionally biased region" description="Low complexity" evidence="1">
    <location>
        <begin position="17"/>
        <end position="33"/>
    </location>
</feature>
<dbReference type="Proteomes" id="UP000325313">
    <property type="component" value="Unassembled WGS sequence"/>
</dbReference>
<organism evidence="2 3">
    <name type="scientific">Puccinia graminis f. sp. tritici</name>
    <dbReference type="NCBI Taxonomy" id="56615"/>
    <lineage>
        <taxon>Eukaryota</taxon>
        <taxon>Fungi</taxon>
        <taxon>Dikarya</taxon>
        <taxon>Basidiomycota</taxon>
        <taxon>Pucciniomycotina</taxon>
        <taxon>Pucciniomycetes</taxon>
        <taxon>Pucciniales</taxon>
        <taxon>Pucciniaceae</taxon>
        <taxon>Puccinia</taxon>
    </lineage>
</organism>
<dbReference type="AlphaFoldDB" id="A0A5B0RZW8"/>
<evidence type="ECO:0000313" key="2">
    <source>
        <dbReference type="EMBL" id="KAA1131310.1"/>
    </source>
</evidence>
<dbReference type="EMBL" id="VDEP01000104">
    <property type="protein sequence ID" value="KAA1131310.1"/>
    <property type="molecule type" value="Genomic_DNA"/>
</dbReference>
<sequence>MPEGWSKSQDHVDQRAAADSLAAAQRPSSSAPRDNLGMHPWTKWWSPRNTKDCQVLVRPPAGATRGIHGKNRYRPMSVCALGVFMTSRG</sequence>
<evidence type="ECO:0000313" key="3">
    <source>
        <dbReference type="Proteomes" id="UP000325313"/>
    </source>
</evidence>
<accession>A0A5B0RZW8</accession>
<protein>
    <submittedName>
        <fullName evidence="2">Uncharacterized protein</fullName>
    </submittedName>
</protein>
<comment type="caution">
    <text evidence="2">The sequence shown here is derived from an EMBL/GenBank/DDBJ whole genome shotgun (WGS) entry which is preliminary data.</text>
</comment>